<protein>
    <submittedName>
        <fullName evidence="2">Uncharacterized protein</fullName>
    </submittedName>
</protein>
<feature type="compositionally biased region" description="Low complexity" evidence="1">
    <location>
        <begin position="25"/>
        <end position="42"/>
    </location>
</feature>
<feature type="region of interest" description="Disordered" evidence="1">
    <location>
        <begin position="1"/>
        <end position="45"/>
    </location>
</feature>
<organism evidence="2">
    <name type="scientific">Streptomyces althioticus</name>
    <dbReference type="NCBI Taxonomy" id="83380"/>
    <lineage>
        <taxon>Bacteria</taxon>
        <taxon>Bacillati</taxon>
        <taxon>Actinomycetota</taxon>
        <taxon>Actinomycetes</taxon>
        <taxon>Kitasatosporales</taxon>
        <taxon>Streptomycetaceae</taxon>
        <taxon>Streptomyces</taxon>
        <taxon>Streptomyces althioticus group</taxon>
    </lineage>
</organism>
<dbReference type="Pfam" id="PF25690">
    <property type="entry name" value="Phage_gp49"/>
    <property type="match status" value="1"/>
</dbReference>
<reference evidence="2" key="1">
    <citation type="submission" date="2022-10" db="EMBL/GenBank/DDBJ databases">
        <title>The complete genomes of actinobacterial strains from the NBC collection.</title>
        <authorList>
            <person name="Joergensen T.S."/>
            <person name="Alvarez Arevalo M."/>
            <person name="Sterndorff E.B."/>
            <person name="Faurdal D."/>
            <person name="Vuksanovic O."/>
            <person name="Mourched A.-S."/>
            <person name="Charusanti P."/>
            <person name="Shaw S."/>
            <person name="Blin K."/>
            <person name="Weber T."/>
        </authorList>
    </citation>
    <scope>NUCLEOTIDE SEQUENCE [LARGE SCALE GENOMIC DNA]</scope>
    <source>
        <strain evidence="2">NBC 01686</strain>
    </source>
</reference>
<sequence length="193" mass="20811">MTDFDPTSPWGERSPWDVAQPEPQTPTAPEVPVTNPAVAANPAPNPFKIGFTLKAASGYDAEWLTPTVYGATAQETAERGKELLLAMRQVGLIDLTSQAAEYTRGQFKGGPKAAPAAPAAKPSFQNGQVQYGNQSPQPPFGGDDQGVTTCAHGNRKHFAKDNWEAMFCTEREKSAQCPPAFKNKKSGKYELRS</sequence>
<dbReference type="InterPro" id="IPR057999">
    <property type="entry name" value="Gp49"/>
</dbReference>
<gene>
    <name evidence="2" type="ORF">OIE82_27290</name>
</gene>
<dbReference type="EMBL" id="CP109207">
    <property type="protein sequence ID" value="WUU56649.1"/>
    <property type="molecule type" value="Genomic_DNA"/>
</dbReference>
<evidence type="ECO:0000313" key="2">
    <source>
        <dbReference type="EMBL" id="WUU56649.1"/>
    </source>
</evidence>
<feature type="compositionally biased region" description="Polar residues" evidence="1">
    <location>
        <begin position="123"/>
        <end position="135"/>
    </location>
</feature>
<feature type="compositionally biased region" description="Low complexity" evidence="1">
    <location>
        <begin position="109"/>
        <end position="122"/>
    </location>
</feature>
<feature type="region of interest" description="Disordered" evidence="1">
    <location>
        <begin position="172"/>
        <end position="193"/>
    </location>
</feature>
<dbReference type="RefSeq" id="WP_395759509.1">
    <property type="nucleotide sequence ID" value="NZ_CP109207.1"/>
</dbReference>
<proteinExistence type="predicted"/>
<feature type="region of interest" description="Disordered" evidence="1">
    <location>
        <begin position="106"/>
        <end position="142"/>
    </location>
</feature>
<accession>A0ABZ1YBA5</accession>
<name>A0ABZ1YBA5_9ACTN</name>
<evidence type="ECO:0000256" key="1">
    <source>
        <dbReference type="SAM" id="MobiDB-lite"/>
    </source>
</evidence>